<protein>
    <submittedName>
        <fullName evidence="4">Hotdog fold thioesterase</fullName>
    </submittedName>
</protein>
<dbReference type="RefSeq" id="WP_198073935.1">
    <property type="nucleotide sequence ID" value="NZ_JAEDAE010000001.1"/>
</dbReference>
<name>A0ABS0Q1K4_9BACT</name>
<evidence type="ECO:0000256" key="1">
    <source>
        <dbReference type="ARBA" id="ARBA00008324"/>
    </source>
</evidence>
<dbReference type="InterPro" id="IPR006683">
    <property type="entry name" value="Thioestr_dom"/>
</dbReference>
<keyword evidence="5" id="KW-1185">Reference proteome</keyword>
<organism evidence="4 5">
    <name type="scientific">Hymenobacter negativus</name>
    <dbReference type="NCBI Taxonomy" id="2795026"/>
    <lineage>
        <taxon>Bacteria</taxon>
        <taxon>Pseudomonadati</taxon>
        <taxon>Bacteroidota</taxon>
        <taxon>Cytophagia</taxon>
        <taxon>Cytophagales</taxon>
        <taxon>Hymenobacteraceae</taxon>
        <taxon>Hymenobacter</taxon>
    </lineage>
</organism>
<accession>A0ABS0Q1K4</accession>
<dbReference type="NCBIfam" id="TIGR00369">
    <property type="entry name" value="unchar_dom_1"/>
    <property type="match status" value="1"/>
</dbReference>
<proteinExistence type="inferred from homology"/>
<dbReference type="CDD" id="cd03443">
    <property type="entry name" value="PaaI_thioesterase"/>
    <property type="match status" value="1"/>
</dbReference>
<dbReference type="PANTHER" id="PTHR43240:SF5">
    <property type="entry name" value="1,4-DIHYDROXY-2-NAPHTHOYL-COA THIOESTERASE 1"/>
    <property type="match status" value="1"/>
</dbReference>
<dbReference type="InterPro" id="IPR003736">
    <property type="entry name" value="PAAI_dom"/>
</dbReference>
<evidence type="ECO:0000313" key="4">
    <source>
        <dbReference type="EMBL" id="MBH8556480.1"/>
    </source>
</evidence>
<evidence type="ECO:0000313" key="5">
    <source>
        <dbReference type="Proteomes" id="UP000625631"/>
    </source>
</evidence>
<dbReference type="InterPro" id="IPR029069">
    <property type="entry name" value="HotDog_dom_sf"/>
</dbReference>
<comment type="caution">
    <text evidence="4">The sequence shown here is derived from an EMBL/GenBank/DDBJ whole genome shotgun (WGS) entry which is preliminary data.</text>
</comment>
<dbReference type="Gene3D" id="3.10.129.10">
    <property type="entry name" value="Hotdog Thioesterase"/>
    <property type="match status" value="1"/>
</dbReference>
<keyword evidence="2" id="KW-0378">Hydrolase</keyword>
<dbReference type="Pfam" id="PF03061">
    <property type="entry name" value="4HBT"/>
    <property type="match status" value="1"/>
</dbReference>
<evidence type="ECO:0000259" key="3">
    <source>
        <dbReference type="Pfam" id="PF03061"/>
    </source>
</evidence>
<gene>
    <name evidence="4" type="ORF">I7X13_00375</name>
</gene>
<reference evidence="4 5" key="1">
    <citation type="submission" date="2020-12" db="EMBL/GenBank/DDBJ databases">
        <title>Hymenobacter sp.</title>
        <authorList>
            <person name="Kim M.K."/>
        </authorList>
    </citation>
    <scope>NUCLEOTIDE SEQUENCE [LARGE SCALE GENOMIC DNA]</scope>
    <source>
        <strain evidence="4 5">BT442</strain>
    </source>
</reference>
<evidence type="ECO:0000256" key="2">
    <source>
        <dbReference type="ARBA" id="ARBA00022801"/>
    </source>
</evidence>
<dbReference type="EMBL" id="JAEDAE010000001">
    <property type="protein sequence ID" value="MBH8556480.1"/>
    <property type="molecule type" value="Genomic_DNA"/>
</dbReference>
<dbReference type="SUPFAM" id="SSF54637">
    <property type="entry name" value="Thioesterase/thiol ester dehydrase-isomerase"/>
    <property type="match status" value="1"/>
</dbReference>
<comment type="similarity">
    <text evidence="1">Belongs to the thioesterase PaaI family.</text>
</comment>
<feature type="domain" description="Thioesterase" evidence="3">
    <location>
        <begin position="46"/>
        <end position="121"/>
    </location>
</feature>
<sequence length="144" mass="15408">MNLEEVKSWTASRPTLADALGMEITAVTDEYLEGRMPVDGRTHQPMGLLHGGASVALAETLGSIAAALRVDRTKQACVGLEINANHLKGVRDGWVRGRATPVHIGRSTQVWEIRISHEETGALVCISRITMAVIDLPAAGSKTV</sequence>
<dbReference type="PANTHER" id="PTHR43240">
    <property type="entry name" value="1,4-DIHYDROXY-2-NAPHTHOYL-COA THIOESTERASE 1"/>
    <property type="match status" value="1"/>
</dbReference>
<dbReference type="Proteomes" id="UP000625631">
    <property type="component" value="Unassembled WGS sequence"/>
</dbReference>